<evidence type="ECO:0000313" key="10">
    <source>
        <dbReference type="Proteomes" id="UP001161704"/>
    </source>
</evidence>
<gene>
    <name evidence="7" type="primary">iadA</name>
    <name evidence="6" type="ORF">KAM351_08320</name>
    <name evidence="7" type="ORF">N5I20_11450</name>
    <name evidence="9" type="ORF">OJY61_14680</name>
    <name evidence="8" type="ORF">SJS77_14210</name>
</gene>
<keyword evidence="1" id="KW-0645">Protease</keyword>
<dbReference type="EMBL" id="JAWZVU010000084">
    <property type="protein sequence ID" value="MDX7721619.1"/>
    <property type="molecule type" value="Genomic_DNA"/>
</dbReference>
<evidence type="ECO:0000313" key="7">
    <source>
        <dbReference type="EMBL" id="MDH1505671.1"/>
    </source>
</evidence>
<evidence type="ECO:0000256" key="2">
    <source>
        <dbReference type="PIRSR" id="PIRSR001238-1"/>
    </source>
</evidence>
<feature type="binding site" evidence="3">
    <location>
        <position position="130"/>
    </location>
    <ligand>
        <name>substrate</name>
    </ligand>
</feature>
<comment type="function">
    <text evidence="1">Catalyzes the hydrolytic cleavage of a subset of L-isoaspartyl (L-beta-aspartyl) dipeptides. Used to degrade proteins damaged by L-isoaspartyl residues formation.</text>
</comment>
<feature type="binding site" evidence="3">
    <location>
        <position position="227"/>
    </location>
    <ligand>
        <name>substrate</name>
    </ligand>
</feature>
<comment type="cofactor">
    <cofactor evidence="1 4">
        <name>Zn(2+)</name>
        <dbReference type="ChEBI" id="CHEBI:29105"/>
    </cofactor>
    <text evidence="1 4">Binds 2 Zn(2+) ions per subunit.</text>
</comment>
<feature type="binding site" evidence="4">
    <location>
        <position position="63"/>
    </location>
    <ligand>
        <name>Zn(2+)</name>
        <dbReference type="ChEBI" id="CHEBI:29105"/>
        <label>1</label>
        <note>catalytic</note>
    </ligand>
</feature>
<dbReference type="PANTHER" id="PTHR11647:SF1">
    <property type="entry name" value="COLLAPSIN RESPONSE MEDIATOR PROTEIN"/>
    <property type="match status" value="1"/>
</dbReference>
<name>A0A3G9IFX1_AERCA</name>
<dbReference type="Gene3D" id="3.20.20.140">
    <property type="entry name" value="Metal-dependent hydrolases"/>
    <property type="match status" value="1"/>
</dbReference>
<comment type="subcellular location">
    <subcellularLocation>
        <location evidence="1">Cytoplasm</location>
    </subcellularLocation>
</comment>
<reference evidence="6" key="1">
    <citation type="submission" date="2021-07" db="EMBL/GenBank/DDBJ databases">
        <title>Draft genome sequence of carbapenem-resistant Aeromonas spp. in Japan.</title>
        <authorList>
            <person name="Maehana S."/>
            <person name="Suzuki M."/>
            <person name="Kitasato H."/>
        </authorList>
    </citation>
    <scope>NUCLEOTIDE SEQUENCE</scope>
    <source>
        <strain evidence="6">KAM351</strain>
    </source>
</reference>
<keyword evidence="1 7" id="KW-0378">Hydrolase</keyword>
<dbReference type="InterPro" id="IPR010229">
    <property type="entry name" value="Pept_M38_dipep"/>
</dbReference>
<dbReference type="GO" id="GO:0008237">
    <property type="term" value="F:metallopeptidase activity"/>
    <property type="evidence" value="ECO:0007669"/>
    <property type="project" value="UniProtKB-KW"/>
</dbReference>
<evidence type="ECO:0000256" key="3">
    <source>
        <dbReference type="PIRSR" id="PIRSR001238-2"/>
    </source>
</evidence>
<dbReference type="PANTHER" id="PTHR11647">
    <property type="entry name" value="HYDRANTOINASE/DIHYDROPYRIMIDINASE FAMILY MEMBER"/>
    <property type="match status" value="1"/>
</dbReference>
<dbReference type="Proteomes" id="UP000886934">
    <property type="component" value="Unassembled WGS sequence"/>
</dbReference>
<comment type="similarity">
    <text evidence="1">Belongs to the peptidase M38 family.</text>
</comment>
<dbReference type="InterPro" id="IPR006680">
    <property type="entry name" value="Amidohydro-rel"/>
</dbReference>
<comment type="PTM">
    <text evidence="1">Carboxylation allows a single lysine to coordinate two zinc ions.</text>
</comment>
<reference evidence="8" key="4">
    <citation type="submission" date="2023-11" db="EMBL/GenBank/DDBJ databases">
        <title>WGS of Aeromonas in Northern Israel.</title>
        <authorList>
            <person name="Hershko Y."/>
        </authorList>
    </citation>
    <scope>NUCLEOTIDE SEQUENCE</scope>
    <source>
        <strain evidence="8">77416</strain>
    </source>
</reference>
<dbReference type="Proteomes" id="UP001163285">
    <property type="component" value="Chromosome"/>
</dbReference>
<dbReference type="Proteomes" id="UP001277183">
    <property type="component" value="Unassembled WGS sequence"/>
</dbReference>
<dbReference type="GO" id="GO:0005737">
    <property type="term" value="C:cytoplasm"/>
    <property type="evidence" value="ECO:0007669"/>
    <property type="project" value="UniProtKB-SubCell"/>
</dbReference>
<dbReference type="GO" id="GO:0046872">
    <property type="term" value="F:metal ion binding"/>
    <property type="evidence" value="ECO:0007669"/>
    <property type="project" value="UniProtKB-KW"/>
</dbReference>
<dbReference type="RefSeq" id="WP_053288557.1">
    <property type="nucleotide sequence ID" value="NZ_AP019195.1"/>
</dbReference>
<dbReference type="InterPro" id="IPR032466">
    <property type="entry name" value="Metal_Hydrolase"/>
</dbReference>
<dbReference type="InterPro" id="IPR011059">
    <property type="entry name" value="Metal-dep_hydrolase_composite"/>
</dbReference>
<dbReference type="NCBIfam" id="TIGR01975">
    <property type="entry name" value="isoAsp_dipep"/>
    <property type="match status" value="1"/>
</dbReference>
<feature type="binding site" evidence="4">
    <location>
        <position position="285"/>
    </location>
    <ligand>
        <name>Zn(2+)</name>
        <dbReference type="ChEBI" id="CHEBI:29105"/>
        <label>1</label>
        <note>catalytic</note>
    </ligand>
</feature>
<keyword evidence="1 4" id="KW-0862">Zinc</keyword>
<evidence type="ECO:0000259" key="5">
    <source>
        <dbReference type="Pfam" id="PF01979"/>
    </source>
</evidence>
<dbReference type="EMBL" id="JAOCIZ010000040">
    <property type="protein sequence ID" value="MDH1505671.1"/>
    <property type="molecule type" value="Genomic_DNA"/>
</dbReference>
<evidence type="ECO:0000313" key="8">
    <source>
        <dbReference type="EMBL" id="MDX7721619.1"/>
    </source>
</evidence>
<keyword evidence="1 4" id="KW-0479">Metal-binding</keyword>
<reference evidence="7" key="2">
    <citation type="submission" date="2022-09" db="EMBL/GenBank/DDBJ databases">
        <title>Intensive care unit water sources are persistently colonized with multi-drug resistant bacteria and are the site of extensive horizontal gene transfer of antibiotic resistance genes.</title>
        <authorList>
            <person name="Diorio-Toth L."/>
        </authorList>
    </citation>
    <scope>NUCLEOTIDE SEQUENCE</scope>
    <source>
        <strain evidence="7">GD03710</strain>
    </source>
</reference>
<feature type="binding site" evidence="3">
    <location>
        <position position="99"/>
    </location>
    <ligand>
        <name>substrate</name>
    </ligand>
</feature>
<dbReference type="Gene3D" id="2.30.40.10">
    <property type="entry name" value="Urease, subunit C, domain 1"/>
    <property type="match status" value="1"/>
</dbReference>
<dbReference type="GO" id="GO:0008798">
    <property type="term" value="F:beta-aspartyl-peptidase activity"/>
    <property type="evidence" value="ECO:0007669"/>
    <property type="project" value="InterPro"/>
</dbReference>
<proteinExistence type="inferred from homology"/>
<feature type="domain" description="Amidohydrolase-related" evidence="5">
    <location>
        <begin position="266"/>
        <end position="374"/>
    </location>
</feature>
<dbReference type="Proteomes" id="UP001161704">
    <property type="component" value="Unassembled WGS sequence"/>
</dbReference>
<dbReference type="EC" id="3.4.19.-" evidence="1"/>
<dbReference type="EMBL" id="BPNN01000008">
    <property type="protein sequence ID" value="GJA62221.1"/>
    <property type="molecule type" value="Genomic_DNA"/>
</dbReference>
<feature type="binding site" evidence="4">
    <location>
        <position position="224"/>
    </location>
    <ligand>
        <name>Zn(2+)</name>
        <dbReference type="ChEBI" id="CHEBI:29105"/>
        <label>2</label>
        <note>catalytic</note>
    </ligand>
</feature>
<dbReference type="Pfam" id="PF01979">
    <property type="entry name" value="Amidohydro_1"/>
    <property type="match status" value="1"/>
</dbReference>
<dbReference type="PIRSF" id="PIRSF001238">
    <property type="entry name" value="IadA"/>
    <property type="match status" value="1"/>
</dbReference>
<protein>
    <recommendedName>
        <fullName evidence="1">Isoaspartyl dipeptidase</fullName>
        <ecNumber evidence="1">3.4.19.-</ecNumber>
    </recommendedName>
</protein>
<accession>A0A3G9IFX1</accession>
<feature type="binding site" evidence="3">
    <location>
        <position position="289"/>
    </location>
    <ligand>
        <name>substrate</name>
    </ligand>
</feature>
<reference evidence="9" key="3">
    <citation type="submission" date="2023-04" db="EMBL/GenBank/DDBJ databases">
        <title>Whole Genome Sequence of Multi-drug resistant Aeromonas caviae as a gut pathogen in newborn.</title>
        <authorList>
            <person name="Jadhav S.V."/>
            <person name="Saroj S.D."/>
            <person name="Saha U.B."/>
            <person name="Sen S."/>
            <person name="Kher A."/>
        </authorList>
    </citation>
    <scope>NUCLEOTIDE SEQUENCE</scope>
    <source>
        <strain evidence="9">SVJ23</strain>
    </source>
</reference>
<feature type="active site" description="Proton acceptor" evidence="2">
    <location>
        <position position="285"/>
    </location>
</feature>
<feature type="binding site" evidence="4">
    <location>
        <position position="195"/>
    </location>
    <ligand>
        <name>Zn(2+)</name>
        <dbReference type="ChEBI" id="CHEBI:29105"/>
        <label>2</label>
        <note>catalytic</note>
    </ligand>
</feature>
<dbReference type="InterPro" id="IPR050378">
    <property type="entry name" value="Metallo-dep_Hydrolases_sf"/>
</dbReference>
<feature type="binding site" evidence="3">
    <location>
        <position position="163"/>
    </location>
    <ligand>
        <name>substrate</name>
    </ligand>
</feature>
<evidence type="ECO:0000313" key="6">
    <source>
        <dbReference type="EMBL" id="GJA62221.1"/>
    </source>
</evidence>
<dbReference type="EMBL" id="CP110176">
    <property type="protein sequence ID" value="UZC85082.1"/>
    <property type="molecule type" value="Genomic_DNA"/>
</dbReference>
<evidence type="ECO:0000313" key="9">
    <source>
        <dbReference type="EMBL" id="UZC85082.1"/>
    </source>
</evidence>
<dbReference type="AlphaFoldDB" id="A0A3G9IFX1"/>
<feature type="binding site" evidence="3">
    <location>
        <begin position="68"/>
        <end position="70"/>
    </location>
    <ligand>
        <name>substrate</name>
    </ligand>
</feature>
<organism evidence="7 10">
    <name type="scientific">Aeromonas caviae</name>
    <name type="common">Aeromonas punctata</name>
    <dbReference type="NCBI Taxonomy" id="648"/>
    <lineage>
        <taxon>Bacteria</taxon>
        <taxon>Pseudomonadati</taxon>
        <taxon>Pseudomonadota</taxon>
        <taxon>Gammaproteobacteria</taxon>
        <taxon>Aeromonadales</taxon>
        <taxon>Aeromonadaceae</taxon>
        <taxon>Aeromonas</taxon>
    </lineage>
</organism>
<sequence>MLTLIEGAQIHSPAPLGQQDLLVADGRIAWMGKGLTVPVDWPLTRVDAGGRYLVPGLVDPLAHITGGGGEGGFGFRTPELSAREALAAGVTTLVAALGTDSLTRSPAQVLGKVREFREAGVSAFMYTGSYHLPVKTLTGTVESDIMLIPEVLGVGEVAISDHRSSAPTHDELARLASEARVAGLLSGKSGVSFFHLGDGRGALAPLRALRDGTDIPQRQLYPTHCNRNPWLFAEAIEWGRAGGWVDLTTSSFPDLLDDGERLAADALVALLAAGVPVDRISFSSDANASLPRFDGEGRLIELRCGQIGSLWQEVVAACGKGVALETALAVVTANPARALGLASKGTLGVGQDADLLLIDPDTFAIERVMSGGRWRT</sequence>
<dbReference type="GO" id="GO:0016810">
    <property type="term" value="F:hydrolase activity, acting on carbon-nitrogen (but not peptide) bonds"/>
    <property type="evidence" value="ECO:0007669"/>
    <property type="project" value="InterPro"/>
</dbReference>
<evidence type="ECO:0000256" key="1">
    <source>
        <dbReference type="PIRNR" id="PIRNR001238"/>
    </source>
</evidence>
<keyword evidence="1" id="KW-0482">Metalloprotease</keyword>
<dbReference type="GO" id="GO:0006508">
    <property type="term" value="P:proteolysis"/>
    <property type="evidence" value="ECO:0007669"/>
    <property type="project" value="UniProtKB-KW"/>
</dbReference>
<dbReference type="SUPFAM" id="SSF51338">
    <property type="entry name" value="Composite domain of metallo-dependent hydrolases"/>
    <property type="match status" value="1"/>
</dbReference>
<dbReference type="SUPFAM" id="SSF51556">
    <property type="entry name" value="Metallo-dependent hydrolases"/>
    <property type="match status" value="1"/>
</dbReference>
<evidence type="ECO:0000256" key="4">
    <source>
        <dbReference type="PIRSR" id="PIRSR001238-3"/>
    </source>
</evidence>